<dbReference type="AlphaFoldDB" id="A0A3N1P918"/>
<dbReference type="STRING" id="584787.GCA_001247655_00696"/>
<keyword evidence="4" id="KW-1185">Reference proteome</keyword>
<dbReference type="Proteomes" id="UP000268033">
    <property type="component" value="Unassembled WGS sequence"/>
</dbReference>
<dbReference type="PROSITE" id="PS51257">
    <property type="entry name" value="PROKAR_LIPOPROTEIN"/>
    <property type="match status" value="1"/>
</dbReference>
<protein>
    <submittedName>
        <fullName evidence="3">Uncharacterized protein DUF4382</fullName>
    </submittedName>
</protein>
<dbReference type="InterPro" id="IPR025491">
    <property type="entry name" value="DUF4382"/>
</dbReference>
<evidence type="ECO:0000313" key="4">
    <source>
        <dbReference type="Proteomes" id="UP000268033"/>
    </source>
</evidence>
<gene>
    <name evidence="3" type="ORF">EDC28_107109</name>
</gene>
<feature type="domain" description="DUF4382" evidence="2">
    <location>
        <begin position="31"/>
        <end position="175"/>
    </location>
</feature>
<name>A0A3N1P918_9GAMM</name>
<evidence type="ECO:0000259" key="2">
    <source>
        <dbReference type="Pfam" id="PF14321"/>
    </source>
</evidence>
<reference evidence="3 4" key="1">
    <citation type="submission" date="2018-11" db="EMBL/GenBank/DDBJ databases">
        <title>Genomic Encyclopedia of Type Strains, Phase IV (KMG-IV): sequencing the most valuable type-strain genomes for metagenomic binning, comparative biology and taxonomic classification.</title>
        <authorList>
            <person name="Goeker M."/>
        </authorList>
    </citation>
    <scope>NUCLEOTIDE SEQUENCE [LARGE SCALE GENOMIC DNA]</scope>
    <source>
        <strain evidence="3 4">DSM 21945</strain>
    </source>
</reference>
<feature type="signal peptide" evidence="1">
    <location>
        <begin position="1"/>
        <end position="20"/>
    </location>
</feature>
<organism evidence="3 4">
    <name type="scientific">Gallaecimonas pentaromativorans</name>
    <dbReference type="NCBI Taxonomy" id="584787"/>
    <lineage>
        <taxon>Bacteria</taxon>
        <taxon>Pseudomonadati</taxon>
        <taxon>Pseudomonadota</taxon>
        <taxon>Gammaproteobacteria</taxon>
        <taxon>Enterobacterales</taxon>
        <taxon>Gallaecimonadaceae</taxon>
        <taxon>Gallaecimonas</taxon>
    </lineage>
</organism>
<evidence type="ECO:0000256" key="1">
    <source>
        <dbReference type="SAM" id="SignalP"/>
    </source>
</evidence>
<keyword evidence="1" id="KW-0732">Signal</keyword>
<dbReference type="RefSeq" id="WP_123421980.1">
    <property type="nucleotide sequence ID" value="NZ_RJUL01000007.1"/>
</dbReference>
<accession>A0A3N1P918</accession>
<comment type="caution">
    <text evidence="3">The sequence shown here is derived from an EMBL/GenBank/DDBJ whole genome shotgun (WGS) entry which is preliminary data.</text>
</comment>
<sequence>MTKTKFAVLISSIFVLSACGGGGDDTPTPATANLSLSIGDAPVDGADKVVVTIDSIILKRDGDSDVVLPVQDASGNPVTLDLLDYQGGNTYLAIDSAAIPAGTYTDVRLGIEDEDTSKSYVETGDGTFELKVPSDELKLGGFTASAGGQLAFTLDFNLRKAMTYNPGPQRYILKPRGVSLVDSTILGQIGGEVDAALAESCNTGTDNVNYGFVYLYSGHSLTNLGDDFDDGAAGAPADASIPVASMAVTLSDDADPSTTDPYRYQFGLIPAGDYTLAFSCDGINDEPETYEGLTIPNPAGLSYELSLAEGQGLEQDIAPVTGG</sequence>
<dbReference type="Pfam" id="PF14321">
    <property type="entry name" value="DUF4382"/>
    <property type="match status" value="1"/>
</dbReference>
<feature type="chain" id="PRO_5018086158" evidence="1">
    <location>
        <begin position="21"/>
        <end position="323"/>
    </location>
</feature>
<dbReference type="EMBL" id="RJUL01000007">
    <property type="protein sequence ID" value="ROQ24228.1"/>
    <property type="molecule type" value="Genomic_DNA"/>
</dbReference>
<proteinExistence type="predicted"/>
<evidence type="ECO:0000313" key="3">
    <source>
        <dbReference type="EMBL" id="ROQ24228.1"/>
    </source>
</evidence>